<accession>A0A2J8AI28</accession>
<evidence type="ECO:0000256" key="1">
    <source>
        <dbReference type="SAM" id="MobiDB-lite"/>
    </source>
</evidence>
<dbReference type="OrthoDB" id="496991at2759"/>
<dbReference type="EMBL" id="PGGS01000014">
    <property type="protein sequence ID" value="PNH12176.1"/>
    <property type="molecule type" value="Genomic_DNA"/>
</dbReference>
<feature type="transmembrane region" description="Helical" evidence="2">
    <location>
        <begin position="153"/>
        <end position="174"/>
    </location>
</feature>
<feature type="region of interest" description="Disordered" evidence="1">
    <location>
        <begin position="27"/>
        <end position="67"/>
    </location>
</feature>
<keyword evidence="2" id="KW-0812">Transmembrane</keyword>
<organism evidence="3 4">
    <name type="scientific">Tetrabaena socialis</name>
    <dbReference type="NCBI Taxonomy" id="47790"/>
    <lineage>
        <taxon>Eukaryota</taxon>
        <taxon>Viridiplantae</taxon>
        <taxon>Chlorophyta</taxon>
        <taxon>core chlorophytes</taxon>
        <taxon>Chlorophyceae</taxon>
        <taxon>CS clade</taxon>
        <taxon>Chlamydomonadales</taxon>
        <taxon>Tetrabaenaceae</taxon>
        <taxon>Tetrabaena</taxon>
    </lineage>
</organism>
<sequence length="206" mass="21977">MHGVHVSFPSRSVSASQLVPASVRRARGWPRGSLGRGPAPMPSSTGEGAHSASDPTPATPPTPSPGVLGRIKRFFLGDKMDKEKLAQLGMGAFASYGFLSNLTYGFCLGISWMAFIKAKGVSPLAAGQWPAFLGFYASLWTVQNFVRPLRFSAAIFLAPFFERLILWIAAGTGLPKQWAFALYLVGFALATCAALFGSLYLLGGFP</sequence>
<feature type="transmembrane region" description="Helical" evidence="2">
    <location>
        <begin position="88"/>
        <end position="115"/>
    </location>
</feature>
<dbReference type="Proteomes" id="UP000236333">
    <property type="component" value="Unassembled WGS sequence"/>
</dbReference>
<evidence type="ECO:0000256" key="2">
    <source>
        <dbReference type="SAM" id="Phobius"/>
    </source>
</evidence>
<gene>
    <name evidence="3" type="ORF">TSOC_000941</name>
</gene>
<feature type="transmembrane region" description="Helical" evidence="2">
    <location>
        <begin position="180"/>
        <end position="202"/>
    </location>
</feature>
<evidence type="ECO:0000313" key="4">
    <source>
        <dbReference type="Proteomes" id="UP000236333"/>
    </source>
</evidence>
<reference evidence="3 4" key="1">
    <citation type="journal article" date="2017" name="Mol. Biol. Evol.">
        <title>The 4-celled Tetrabaena socialis nuclear genome reveals the essential components for genetic control of cell number at the origin of multicellularity in the volvocine lineage.</title>
        <authorList>
            <person name="Featherston J."/>
            <person name="Arakaki Y."/>
            <person name="Hanschen E.R."/>
            <person name="Ferris P.J."/>
            <person name="Michod R.E."/>
            <person name="Olson B.J.S.C."/>
            <person name="Nozaki H."/>
            <person name="Durand P.M."/>
        </authorList>
    </citation>
    <scope>NUCLEOTIDE SEQUENCE [LARGE SCALE GENOMIC DNA]</scope>
    <source>
        <strain evidence="3 4">NIES-571</strain>
    </source>
</reference>
<proteinExistence type="predicted"/>
<name>A0A2J8AI28_9CHLO</name>
<comment type="caution">
    <text evidence="3">The sequence shown here is derived from an EMBL/GenBank/DDBJ whole genome shotgun (WGS) entry which is preliminary data.</text>
</comment>
<dbReference type="PANTHER" id="PTHR34370">
    <property type="entry name" value="OS04G0600100 PROTEIN"/>
    <property type="match status" value="1"/>
</dbReference>
<keyword evidence="2" id="KW-1133">Transmembrane helix</keyword>
<dbReference type="AlphaFoldDB" id="A0A2J8AI28"/>
<dbReference type="PANTHER" id="PTHR34370:SF1">
    <property type="entry name" value="OS04G0600100 PROTEIN"/>
    <property type="match status" value="1"/>
</dbReference>
<feature type="transmembrane region" description="Helical" evidence="2">
    <location>
        <begin position="127"/>
        <end position="146"/>
    </location>
</feature>
<evidence type="ECO:0000313" key="3">
    <source>
        <dbReference type="EMBL" id="PNH12176.1"/>
    </source>
</evidence>
<protein>
    <submittedName>
        <fullName evidence="3">Uncharacterized protein</fullName>
    </submittedName>
</protein>
<keyword evidence="4" id="KW-1185">Reference proteome</keyword>
<keyword evidence="2" id="KW-0472">Membrane</keyword>